<protein>
    <submittedName>
        <fullName evidence="2">Uncharacterized protein</fullName>
    </submittedName>
</protein>
<dbReference type="RefSeq" id="XP_043180785.1">
    <property type="nucleotide sequence ID" value="XM_043325353.1"/>
</dbReference>
<sequence>MSHVSNRPYGTRLVLPAGTPSSSSRGEVDHSVLPPSVLAPSGHMIPERRALVKLLLHEEVPLGALSASVPRHDPLLAALLLDF</sequence>
<dbReference type="KEGG" id="rsx:RhiXN_05537"/>
<dbReference type="EMBL" id="CP059663">
    <property type="protein sequence ID" value="QRW20548.1"/>
    <property type="molecule type" value="Genomic_DNA"/>
</dbReference>
<proteinExistence type="predicted"/>
<feature type="region of interest" description="Disordered" evidence="1">
    <location>
        <begin position="1"/>
        <end position="33"/>
    </location>
</feature>
<evidence type="ECO:0000313" key="2">
    <source>
        <dbReference type="EMBL" id="QRW20548.1"/>
    </source>
</evidence>
<dbReference type="AlphaFoldDB" id="A0A8H8SXQ2"/>
<accession>A0A8H8SXQ2</accession>
<gene>
    <name evidence="2" type="ORF">RhiXN_05537</name>
</gene>
<evidence type="ECO:0000256" key="1">
    <source>
        <dbReference type="SAM" id="MobiDB-lite"/>
    </source>
</evidence>
<reference evidence="2" key="1">
    <citation type="submission" date="2020-05" db="EMBL/GenBank/DDBJ databases">
        <title>Evolutionary and genomic comparisons of hybrid uninucleate and nonhybrid Rhizoctonia fungi.</title>
        <authorList>
            <person name="Li C."/>
            <person name="Chen X."/>
        </authorList>
    </citation>
    <scope>NUCLEOTIDE SEQUENCE</scope>
    <source>
        <strain evidence="2">AG-1 IA</strain>
    </source>
</reference>
<dbReference type="GeneID" id="67027816"/>
<dbReference type="Proteomes" id="UP000650533">
    <property type="component" value="Chromosome 6"/>
</dbReference>
<evidence type="ECO:0000313" key="3">
    <source>
        <dbReference type="Proteomes" id="UP000650533"/>
    </source>
</evidence>
<name>A0A8H8SXQ2_9AGAM</name>
<organism evidence="2 3">
    <name type="scientific">Rhizoctonia solani</name>
    <dbReference type="NCBI Taxonomy" id="456999"/>
    <lineage>
        <taxon>Eukaryota</taxon>
        <taxon>Fungi</taxon>
        <taxon>Dikarya</taxon>
        <taxon>Basidiomycota</taxon>
        <taxon>Agaricomycotina</taxon>
        <taxon>Agaricomycetes</taxon>
        <taxon>Cantharellales</taxon>
        <taxon>Ceratobasidiaceae</taxon>
        <taxon>Rhizoctonia</taxon>
    </lineage>
</organism>